<evidence type="ECO:0000313" key="1">
    <source>
        <dbReference type="EMBL" id="MDK2124500.1"/>
    </source>
</evidence>
<reference evidence="1" key="1">
    <citation type="submission" date="2023-03" db="EMBL/GenBank/DDBJ databases">
        <title>Chitinimonas shenzhenensis gen. nov., sp. nov., a novel member of family Burkholderiaceae isolated from activated sludge collected in Shen Zhen, China.</title>
        <authorList>
            <person name="Wang X."/>
        </authorList>
    </citation>
    <scope>NUCLEOTIDE SEQUENCE</scope>
    <source>
        <strain evidence="1">DQS-5</strain>
    </source>
</reference>
<dbReference type="RefSeq" id="WP_284100811.1">
    <property type="nucleotide sequence ID" value="NZ_JARRAF010000010.1"/>
</dbReference>
<sequence>MTRVDQIIGGSFHPAVAPLAAVEVIDLNDRNYPAKLTQLHVETVRAFNTGLLASEQARAESLTAKGEAQQAATAAGQSAGSATASEAASLAYKNQAATSASNAAQSETATLNSKTLAATSANNAATSEASAANSKTAAQASATAAAGSEANALASKNAAASSAASAEAAKTLAQQYANAPQNTEVLPGEFSAKHWALQARASAVGALVYRGTWSAAGGSSPASPALGDFYRIGTAGIINGTAYLVGDALIYNGAAWDKLDGAEAVHSFNGRLGAITLQAADISMALGNSPVLQTGSDTIRFSWASITSKLRLTINGNDQGGLLLESAFTWANLGNKPTTVAAAGLANAAVTDGANSFSGRQTFGSDYAETVNTLGNVSGNKTIDAAQGGYVTATVIGATTFGLANPAPVGRVTSLTLELTNGGSAVITWPATIKWPGGAAPILTAAGVDVLVFTTRDGGVSWRAGLAWKDSR</sequence>
<evidence type="ECO:0008006" key="3">
    <source>
        <dbReference type="Google" id="ProtNLM"/>
    </source>
</evidence>
<gene>
    <name evidence="1" type="ORF">PZA18_10590</name>
</gene>
<protein>
    <recommendedName>
        <fullName evidence="3">Tail fiber protein</fullName>
    </recommendedName>
</protein>
<evidence type="ECO:0000313" key="2">
    <source>
        <dbReference type="Proteomes" id="UP001172778"/>
    </source>
</evidence>
<keyword evidence="2" id="KW-1185">Reference proteome</keyword>
<dbReference type="EMBL" id="JARRAF010000010">
    <property type="protein sequence ID" value="MDK2124500.1"/>
    <property type="molecule type" value="Genomic_DNA"/>
</dbReference>
<dbReference type="Proteomes" id="UP001172778">
    <property type="component" value="Unassembled WGS sequence"/>
</dbReference>
<proteinExistence type="predicted"/>
<organism evidence="1 2">
    <name type="scientific">Parachitinimonas caeni</name>
    <dbReference type="NCBI Taxonomy" id="3031301"/>
    <lineage>
        <taxon>Bacteria</taxon>
        <taxon>Pseudomonadati</taxon>
        <taxon>Pseudomonadota</taxon>
        <taxon>Betaproteobacteria</taxon>
        <taxon>Neisseriales</taxon>
        <taxon>Chitinibacteraceae</taxon>
        <taxon>Parachitinimonas</taxon>
    </lineage>
</organism>
<name>A0ABT7DWS0_9NEIS</name>
<accession>A0ABT7DWS0</accession>
<comment type="caution">
    <text evidence="1">The sequence shown here is derived from an EMBL/GenBank/DDBJ whole genome shotgun (WGS) entry which is preliminary data.</text>
</comment>